<dbReference type="GO" id="GO:0016740">
    <property type="term" value="F:transferase activity"/>
    <property type="evidence" value="ECO:0007669"/>
    <property type="project" value="UniProtKB-KW"/>
</dbReference>
<dbReference type="InterPro" id="IPR043129">
    <property type="entry name" value="ATPase_NBD"/>
</dbReference>
<comment type="caution">
    <text evidence="4">The sequence shown here is derived from an EMBL/GenBank/DDBJ whole genome shotgun (WGS) entry which is preliminary data.</text>
</comment>
<evidence type="ECO:0000259" key="3">
    <source>
        <dbReference type="Pfam" id="PF16861"/>
    </source>
</evidence>
<dbReference type="Proteomes" id="UP000552097">
    <property type="component" value="Unassembled WGS sequence"/>
</dbReference>
<dbReference type="CDD" id="cd24098">
    <property type="entry name" value="ASKHA_NBD_TobZ_N"/>
    <property type="match status" value="1"/>
</dbReference>
<sequence>MTMNVLGISALYHDAAAAVCVDGRLEAAAQEERFSRRKQDRTVPWRAARACLDMTGLTIADIDWVAFYEDPAMKLDRQLSMAAAETRQEAVTELLGRTDPHRTYRALREGIGYDGPVRFLPHHLSHAASAFYFSGFQESAILVLDAVGEWSTSSYGFGSTQSGIRLIEADRYPHSLGLFYSTVTSYLGFEVNEGEYKTMGLAPLGQPTLVDRLRRLIEWNDVGDIHLDLRYFDFMGLRRMWSDRLPELLGRPARGAGEPLADWHADLARSAQVVLEEIVLRKADAVRKYSGAKNICLAGGVALNCVATGKLRATGMFDDIFVPPAAGDAGGAAGAAAQVSFDLGAPPPVERLTHSYLGPEFSTARDIIPVMRAANLPYADYRDRFDDLLDDVVARLMAGQVIGWFQGRMEFGPRALGARSILADPRVPDMRDRINKLVKMREPFRPFAPSVLDRLASKYFTCDVPLPFMLETTRVRTDDLPAVTHVDGSARVQTVHSGTNPRYARLLERFWERTACGVLLNTSFNQGGEPIVCTPTDALACFARSGLDALIMQDVLVDTDDVPPSWRQAVAARGFSSAQSDEPGVQRELAVYELA</sequence>
<dbReference type="Gene3D" id="3.90.870.20">
    <property type="entry name" value="Carbamoyltransferase, C-terminal domain"/>
    <property type="match status" value="1"/>
</dbReference>
<organism evidence="4 5">
    <name type="scientific">Saccharothrix ecbatanensis</name>
    <dbReference type="NCBI Taxonomy" id="1105145"/>
    <lineage>
        <taxon>Bacteria</taxon>
        <taxon>Bacillati</taxon>
        <taxon>Actinomycetota</taxon>
        <taxon>Actinomycetes</taxon>
        <taxon>Pseudonocardiales</taxon>
        <taxon>Pseudonocardiaceae</taxon>
        <taxon>Saccharothrix</taxon>
    </lineage>
</organism>
<evidence type="ECO:0000313" key="5">
    <source>
        <dbReference type="Proteomes" id="UP000552097"/>
    </source>
</evidence>
<keyword evidence="5" id="KW-1185">Reference proteome</keyword>
<dbReference type="SUPFAM" id="SSF53067">
    <property type="entry name" value="Actin-like ATPase domain"/>
    <property type="match status" value="1"/>
</dbReference>
<accession>A0A7W9HH78</accession>
<dbReference type="InterPro" id="IPR038152">
    <property type="entry name" value="Carbam_trans_C_sf"/>
</dbReference>
<protein>
    <submittedName>
        <fullName evidence="4">Carbamoyltransferase</fullName>
        <ecNumber evidence="4">2.1.3.-</ecNumber>
    </submittedName>
</protein>
<dbReference type="AlphaFoldDB" id="A0A7W9HH78"/>
<feature type="domain" description="Carbamoyltransferase C-terminal" evidence="3">
    <location>
        <begin position="395"/>
        <end position="557"/>
    </location>
</feature>
<dbReference type="InterPro" id="IPR051338">
    <property type="entry name" value="NodU/CmcH_Carbamoyltrnsfr"/>
</dbReference>
<dbReference type="PANTHER" id="PTHR34847:SF1">
    <property type="entry name" value="NODULATION PROTEIN U"/>
    <property type="match status" value="1"/>
</dbReference>
<evidence type="ECO:0000313" key="4">
    <source>
        <dbReference type="EMBL" id="MBB5801946.1"/>
    </source>
</evidence>
<dbReference type="EMBL" id="JACHMO010000001">
    <property type="protein sequence ID" value="MBB5801946.1"/>
    <property type="molecule type" value="Genomic_DNA"/>
</dbReference>
<keyword evidence="4" id="KW-0808">Transferase</keyword>
<proteinExistence type="inferred from homology"/>
<dbReference type="Pfam" id="PF02543">
    <property type="entry name" value="Carbam_trans_N"/>
    <property type="match status" value="1"/>
</dbReference>
<dbReference type="InterPro" id="IPR003696">
    <property type="entry name" value="Carbtransf_dom"/>
</dbReference>
<gene>
    <name evidence="4" type="ORF">F4560_001714</name>
</gene>
<dbReference type="Gene3D" id="3.30.420.40">
    <property type="match status" value="2"/>
</dbReference>
<dbReference type="PANTHER" id="PTHR34847">
    <property type="entry name" value="NODULATION PROTEIN U"/>
    <property type="match status" value="1"/>
</dbReference>
<name>A0A7W9HH78_9PSEU</name>
<comment type="similarity">
    <text evidence="1">Belongs to the NodU/CmcH family.</text>
</comment>
<dbReference type="EC" id="2.1.3.-" evidence="4"/>
<reference evidence="4 5" key="1">
    <citation type="submission" date="2020-08" db="EMBL/GenBank/DDBJ databases">
        <title>Sequencing the genomes of 1000 actinobacteria strains.</title>
        <authorList>
            <person name="Klenk H.-P."/>
        </authorList>
    </citation>
    <scope>NUCLEOTIDE SEQUENCE [LARGE SCALE GENOMIC DNA]</scope>
    <source>
        <strain evidence="4 5">DSM 45486</strain>
    </source>
</reference>
<feature type="domain" description="Carbamoyltransferase" evidence="2">
    <location>
        <begin position="5"/>
        <end position="336"/>
    </location>
</feature>
<dbReference type="InterPro" id="IPR031730">
    <property type="entry name" value="Carbam_trans_C"/>
</dbReference>
<dbReference type="Pfam" id="PF16861">
    <property type="entry name" value="Carbam_trans_C"/>
    <property type="match status" value="1"/>
</dbReference>
<evidence type="ECO:0000259" key="2">
    <source>
        <dbReference type="Pfam" id="PF02543"/>
    </source>
</evidence>
<evidence type="ECO:0000256" key="1">
    <source>
        <dbReference type="ARBA" id="ARBA00006129"/>
    </source>
</evidence>